<keyword evidence="6 10" id="KW-0482">Metalloprotease</keyword>
<comment type="function">
    <text evidence="1">Metalloprotease.</text>
</comment>
<sequence>MRRLLLLLLIILSLAAAQWNEGRNEDKRRNDFSATASTAESRNGQTFFPGSSTHFGRGDDPSSGRGGFEERNRDKNGGSSILTSGRNSRGELNGNEERPGNNRDSKRENENGRRGNMDEKLIDSTYSNRQSSKRGQGKGWKRSRPVDKAHAFFNLRKFGKGTREMRSEDWKEHADQFCNLFPHHKKCRDGARPLQSDIASVSKAIERRHQRRRVPKLKEIDWLGGVPETLRQRAKDRKEKFGNTSVETRNFFKNSCRSGRVNCRIQPDQARKDRRMLRDHMAKVEKEKLNLDEETADDNVEIRFDRTLRIKRALLEKANLTAEIDPIDNGIFEQDILLTENQSNMILNHLDKANTTGDENLSPDEIDEVPKDLTVLPPSDPVVAAAAATAAVDTAPVDTPTESTPSSETPPPPTDGTVDGVPGDTATRMKRSGVFVEQNFAEKWDISTPIPYTFDESIAPWDKTDITDALNEISRVSCVRFRFLSTPPNSYHINFVKIDSPTFCGLSYVGRVSPVNTVYLSFQCGKNKGVVMHETFHALGVIHQHLRVDRDNFIKVDWANVNPQKYDQFATADQSLYTSYGIKYSYDSIMHYNAYTNAIDVRKPTMIPLVNSASNLALLGQRDQLSPTDISLINKMYCKPASCVDTNIYCGHWALTGTCTLQGNSIWMSQNCRKSCNLC</sequence>
<dbReference type="SMART" id="SM00254">
    <property type="entry name" value="ShKT"/>
    <property type="match status" value="1"/>
</dbReference>
<dbReference type="EnsemblMetazoa" id="PPA26377.1">
    <property type="protein sequence ID" value="PPA26377.1"/>
    <property type="gene ID" value="WBGene00115931"/>
</dbReference>
<dbReference type="InterPro" id="IPR006026">
    <property type="entry name" value="Peptidase_Metallo"/>
</dbReference>
<name>A0A2A6BFQ1_PRIPA</name>
<feature type="binding site" evidence="10">
    <location>
        <position position="543"/>
    </location>
    <ligand>
        <name>Zn(2+)</name>
        <dbReference type="ChEBI" id="CHEBI:29105"/>
        <note>catalytic</note>
    </ligand>
</feature>
<dbReference type="PRINTS" id="PR00480">
    <property type="entry name" value="ASTACIN"/>
</dbReference>
<accession>A0A8R1UGD3</accession>
<evidence type="ECO:0000313" key="13">
    <source>
        <dbReference type="EnsemblMetazoa" id="PPA26377.1"/>
    </source>
</evidence>
<dbReference type="GO" id="GO:0005615">
    <property type="term" value="C:extracellular space"/>
    <property type="evidence" value="ECO:0000318"/>
    <property type="project" value="GO_Central"/>
</dbReference>
<keyword evidence="3 10" id="KW-0479">Metal-binding</keyword>
<reference evidence="14" key="1">
    <citation type="journal article" date="2008" name="Nat. Genet.">
        <title>The Pristionchus pacificus genome provides a unique perspective on nematode lifestyle and parasitism.</title>
        <authorList>
            <person name="Dieterich C."/>
            <person name="Clifton S.W."/>
            <person name="Schuster L.N."/>
            <person name="Chinwalla A."/>
            <person name="Delehaunty K."/>
            <person name="Dinkelacker I."/>
            <person name="Fulton L."/>
            <person name="Fulton R."/>
            <person name="Godfrey J."/>
            <person name="Minx P."/>
            <person name="Mitreva M."/>
            <person name="Roeseler W."/>
            <person name="Tian H."/>
            <person name="Witte H."/>
            <person name="Yang S.P."/>
            <person name="Wilson R.K."/>
            <person name="Sommer R.J."/>
        </authorList>
    </citation>
    <scope>NUCLEOTIDE SEQUENCE [LARGE SCALE GENOMIC DNA]</scope>
    <source>
        <strain evidence="14">PS312</strain>
    </source>
</reference>
<dbReference type="Gene3D" id="3.40.390.10">
    <property type="entry name" value="Collagenase (Catalytic Domain)"/>
    <property type="match status" value="1"/>
</dbReference>
<keyword evidence="14" id="KW-1185">Reference proteome</keyword>
<evidence type="ECO:0000256" key="8">
    <source>
        <dbReference type="ARBA" id="ARBA00023157"/>
    </source>
</evidence>
<dbReference type="CDD" id="cd04280">
    <property type="entry name" value="ZnMc_astacin_like"/>
    <property type="match status" value="1"/>
</dbReference>
<keyword evidence="2 10" id="KW-0645">Protease</keyword>
<dbReference type="EC" id="3.4.24.-" evidence="11"/>
<comment type="cofactor">
    <cofactor evidence="10 11">
        <name>Zn(2+)</name>
        <dbReference type="ChEBI" id="CHEBI:29105"/>
    </cofactor>
    <text evidence="10 11">Binds 1 zinc ion per subunit.</text>
</comment>
<dbReference type="SUPFAM" id="SSF55486">
    <property type="entry name" value="Metalloproteases ('zincins'), catalytic domain"/>
    <property type="match status" value="1"/>
</dbReference>
<dbReference type="PANTHER" id="PTHR10127:SF802">
    <property type="entry name" value="ZINC METALLOPROTEINASE NAS-10"/>
    <property type="match status" value="1"/>
</dbReference>
<evidence type="ECO:0000256" key="2">
    <source>
        <dbReference type="ARBA" id="ARBA00022670"/>
    </source>
</evidence>
<organism evidence="13 14">
    <name type="scientific">Pristionchus pacificus</name>
    <name type="common">Parasitic nematode worm</name>
    <dbReference type="NCBI Taxonomy" id="54126"/>
    <lineage>
        <taxon>Eukaryota</taxon>
        <taxon>Metazoa</taxon>
        <taxon>Ecdysozoa</taxon>
        <taxon>Nematoda</taxon>
        <taxon>Chromadorea</taxon>
        <taxon>Rhabditida</taxon>
        <taxon>Rhabditina</taxon>
        <taxon>Diplogasteromorpha</taxon>
        <taxon>Diplogasteroidea</taxon>
        <taxon>Neodiplogasteridae</taxon>
        <taxon>Pristionchus</taxon>
    </lineage>
</organism>
<evidence type="ECO:0000256" key="4">
    <source>
        <dbReference type="ARBA" id="ARBA00022801"/>
    </source>
</evidence>
<feature type="compositionally biased region" description="Basic and acidic residues" evidence="12">
    <location>
        <begin position="22"/>
        <end position="31"/>
    </location>
</feature>
<keyword evidence="5 10" id="KW-0862">Zinc</keyword>
<feature type="signal peptide" evidence="11">
    <location>
        <begin position="1"/>
        <end position="17"/>
    </location>
</feature>
<evidence type="ECO:0000256" key="6">
    <source>
        <dbReference type="ARBA" id="ARBA00023049"/>
    </source>
</evidence>
<evidence type="ECO:0000256" key="5">
    <source>
        <dbReference type="ARBA" id="ARBA00022833"/>
    </source>
</evidence>
<evidence type="ECO:0000256" key="12">
    <source>
        <dbReference type="SAM" id="MobiDB-lite"/>
    </source>
</evidence>
<dbReference type="SMART" id="SM00235">
    <property type="entry name" value="ZnMc"/>
    <property type="match status" value="1"/>
</dbReference>
<feature type="compositionally biased region" description="Basic and acidic residues" evidence="12">
    <location>
        <begin position="56"/>
        <end position="76"/>
    </location>
</feature>
<dbReference type="OrthoDB" id="291007at2759"/>
<dbReference type="PANTHER" id="PTHR10127">
    <property type="entry name" value="DISCOIDIN, CUB, EGF, LAMININ , AND ZINC METALLOPROTEASE DOMAIN CONTAINING"/>
    <property type="match status" value="1"/>
</dbReference>
<keyword evidence="4 10" id="KW-0378">Hydrolase</keyword>
<gene>
    <name evidence="13" type="primary">WBGene00115931</name>
</gene>
<evidence type="ECO:0000256" key="11">
    <source>
        <dbReference type="RuleBase" id="RU361183"/>
    </source>
</evidence>
<evidence type="ECO:0000256" key="10">
    <source>
        <dbReference type="PROSITE-ProRule" id="PRU01211"/>
    </source>
</evidence>
<feature type="chain" id="PRO_5042620779" description="Metalloendopeptidase" evidence="11">
    <location>
        <begin position="18"/>
        <end position="679"/>
    </location>
</feature>
<dbReference type="Pfam" id="PF01549">
    <property type="entry name" value="ShK"/>
    <property type="match status" value="1"/>
</dbReference>
<dbReference type="AlphaFoldDB" id="A0A2A6BFQ1"/>
<dbReference type="Proteomes" id="UP000005239">
    <property type="component" value="Unassembled WGS sequence"/>
</dbReference>
<evidence type="ECO:0000256" key="1">
    <source>
        <dbReference type="ARBA" id="ARBA00002657"/>
    </source>
</evidence>
<dbReference type="InterPro" id="IPR001506">
    <property type="entry name" value="Peptidase_M12A"/>
</dbReference>
<evidence type="ECO:0000256" key="3">
    <source>
        <dbReference type="ARBA" id="ARBA00022723"/>
    </source>
</evidence>
<evidence type="ECO:0000256" key="9">
    <source>
        <dbReference type="PROSITE-ProRule" id="PRU01005"/>
    </source>
</evidence>
<feature type="compositionally biased region" description="Basic residues" evidence="12">
    <location>
        <begin position="131"/>
        <end position="143"/>
    </location>
</feature>
<feature type="compositionally biased region" description="Basic and acidic residues" evidence="12">
    <location>
        <begin position="95"/>
        <end position="122"/>
    </location>
</feature>
<dbReference type="GO" id="GO:0008270">
    <property type="term" value="F:zinc ion binding"/>
    <property type="evidence" value="ECO:0007669"/>
    <property type="project" value="UniProtKB-UniRule"/>
</dbReference>
<protein>
    <recommendedName>
        <fullName evidence="11">Metalloendopeptidase</fullName>
        <ecNumber evidence="11">3.4.24.-</ecNumber>
    </recommendedName>
</protein>
<feature type="binding site" evidence="10">
    <location>
        <position position="533"/>
    </location>
    <ligand>
        <name>Zn(2+)</name>
        <dbReference type="ChEBI" id="CHEBI:29105"/>
        <note>catalytic</note>
    </ligand>
</feature>
<accession>A0A2A6BFQ1</accession>
<feature type="binding site" evidence="10">
    <location>
        <position position="537"/>
    </location>
    <ligand>
        <name>Zn(2+)</name>
        <dbReference type="ChEBI" id="CHEBI:29105"/>
        <note>catalytic</note>
    </ligand>
</feature>
<proteinExistence type="predicted"/>
<evidence type="ECO:0000313" key="14">
    <source>
        <dbReference type="Proteomes" id="UP000005239"/>
    </source>
</evidence>
<dbReference type="PROSITE" id="PS51864">
    <property type="entry name" value="ASTACIN"/>
    <property type="match status" value="1"/>
</dbReference>
<dbReference type="GO" id="GO:0004222">
    <property type="term" value="F:metalloendopeptidase activity"/>
    <property type="evidence" value="ECO:0000318"/>
    <property type="project" value="GO_Central"/>
</dbReference>
<keyword evidence="8" id="KW-1015">Disulfide bond</keyword>
<dbReference type="InterPro" id="IPR034035">
    <property type="entry name" value="Astacin-like_dom"/>
</dbReference>
<dbReference type="InterPro" id="IPR003582">
    <property type="entry name" value="ShKT_dom"/>
</dbReference>
<comment type="caution">
    <text evidence="9">Lacks conserved residue(s) required for the propagation of feature annotation.</text>
</comment>
<dbReference type="Pfam" id="PF01400">
    <property type="entry name" value="Astacin"/>
    <property type="match status" value="1"/>
</dbReference>
<feature type="compositionally biased region" description="Polar residues" evidence="12">
    <location>
        <begin position="32"/>
        <end position="54"/>
    </location>
</feature>
<evidence type="ECO:0000256" key="7">
    <source>
        <dbReference type="ARBA" id="ARBA00023145"/>
    </source>
</evidence>
<feature type="active site" evidence="10">
    <location>
        <position position="534"/>
    </location>
</feature>
<reference evidence="13" key="2">
    <citation type="submission" date="2022-06" db="UniProtKB">
        <authorList>
            <consortium name="EnsemblMetazoa"/>
        </authorList>
    </citation>
    <scope>IDENTIFICATION</scope>
    <source>
        <strain evidence="13">PS312</strain>
    </source>
</reference>
<dbReference type="PROSITE" id="PS51670">
    <property type="entry name" value="SHKT"/>
    <property type="match status" value="1"/>
</dbReference>
<dbReference type="GO" id="GO:0006508">
    <property type="term" value="P:proteolysis"/>
    <property type="evidence" value="ECO:0007669"/>
    <property type="project" value="UniProtKB-KW"/>
</dbReference>
<dbReference type="InterPro" id="IPR024079">
    <property type="entry name" value="MetalloPept_cat_dom_sf"/>
</dbReference>
<keyword evidence="11" id="KW-0732">Signal</keyword>
<feature type="compositionally biased region" description="Polar residues" evidence="12">
    <location>
        <begin position="77"/>
        <end position="87"/>
    </location>
</feature>
<feature type="region of interest" description="Disordered" evidence="12">
    <location>
        <begin position="391"/>
        <end position="421"/>
    </location>
</feature>
<feature type="compositionally biased region" description="Low complexity" evidence="12">
    <location>
        <begin position="391"/>
        <end position="407"/>
    </location>
</feature>
<feature type="region of interest" description="Disordered" evidence="12">
    <location>
        <begin position="20"/>
        <end position="145"/>
    </location>
</feature>
<keyword evidence="7" id="KW-0865">Zymogen</keyword>